<accession>A0A1V0SE18</accession>
<sequence length="70" mass="8475">MSKKVRNWLFIITVVYQNIMFLYDYIISNIIVVLVYYTRFQMNPVIQASRLLKLYTTISTIGFHHKSKWI</sequence>
<proteinExistence type="predicted"/>
<gene>
    <name evidence="2" type="ORF">Indivirus_5_54</name>
</gene>
<protein>
    <submittedName>
        <fullName evidence="2">Uncharacterized protein</fullName>
    </submittedName>
</protein>
<keyword evidence="1" id="KW-0812">Transmembrane</keyword>
<feature type="transmembrane region" description="Helical" evidence="1">
    <location>
        <begin position="7"/>
        <end position="37"/>
    </location>
</feature>
<organism evidence="2">
    <name type="scientific">Indivirus ILV1</name>
    <dbReference type="NCBI Taxonomy" id="1977633"/>
    <lineage>
        <taxon>Viruses</taxon>
        <taxon>Varidnaviria</taxon>
        <taxon>Bamfordvirae</taxon>
        <taxon>Nucleocytoviricota</taxon>
        <taxon>Megaviricetes</taxon>
        <taxon>Imitervirales</taxon>
        <taxon>Mimiviridae</taxon>
        <taxon>Klosneuvirinae</taxon>
        <taxon>Indivirus</taxon>
    </lineage>
</organism>
<reference evidence="2" key="1">
    <citation type="journal article" date="2017" name="Science">
        <title>Giant viruses with an expanded complement of translation system components.</title>
        <authorList>
            <person name="Schulz F."/>
            <person name="Yutin N."/>
            <person name="Ivanova N.N."/>
            <person name="Ortega D.R."/>
            <person name="Lee T.K."/>
            <person name="Vierheilig J."/>
            <person name="Daims H."/>
            <person name="Horn M."/>
            <person name="Wagner M."/>
            <person name="Jensen G.J."/>
            <person name="Kyrpides N.C."/>
            <person name="Koonin E.V."/>
            <person name="Woyke T."/>
        </authorList>
    </citation>
    <scope>NUCLEOTIDE SEQUENCE</scope>
    <source>
        <strain evidence="2">ILV1</strain>
    </source>
</reference>
<evidence type="ECO:0000313" key="2">
    <source>
        <dbReference type="EMBL" id="ARF09931.1"/>
    </source>
</evidence>
<dbReference type="EMBL" id="KY684089">
    <property type="protein sequence ID" value="ARF09931.1"/>
    <property type="molecule type" value="Genomic_DNA"/>
</dbReference>
<name>A0A1V0SE18_9VIRU</name>
<keyword evidence="1" id="KW-0472">Membrane</keyword>
<evidence type="ECO:0000256" key="1">
    <source>
        <dbReference type="SAM" id="Phobius"/>
    </source>
</evidence>
<keyword evidence="1" id="KW-1133">Transmembrane helix</keyword>